<protein>
    <recommendedName>
        <fullName evidence="7">TraG N-terminal Proteobacteria domain-containing protein</fullName>
    </recommendedName>
</protein>
<keyword evidence="2" id="KW-0812">Transmembrane</keyword>
<evidence type="ECO:0008006" key="7">
    <source>
        <dbReference type="Google" id="ProtNLM"/>
    </source>
</evidence>
<evidence type="ECO:0000256" key="2">
    <source>
        <dbReference type="SAM" id="Phobius"/>
    </source>
</evidence>
<sequence>MELMAYVKGDITVVTEVLSQVAMVTDSDNFLGAVTLSMIVGFAASLFQGLLRGGQFSIMGFFIPAFLYTVAILPRSDLVIENDRTGAISRIDSIPVGVAIPISLITLTGHEITEMMETALGLADTRLTTDNSVLFGTRAPLTYQWMLTQPEVIDIDNKGVVGPSGLHIYHDARAYVLDCVAPELATGRVSYSQLTSGDIDAAFRINNRARVLTTAGDMACEDAFDDLNSGMGSTAFLDGLEVVLNNYMQRYPGDTEIGPRYRAALQSLVDDEGAFVKSIVWMNALSTGTAMFKGQGGGESSRAALNDALVQRLENNRGAAAILFETMNMVIAFLEAWAYGVMPLMLLVLVFGAIGWPMAAKYFWVLVWIQLWHLTVLIVLDFMDMQARVFPNRDVDSIAHARSFLEHAMRLEDTGYMMLSITTMLSMAMIYGTSAVFGTGLQRAISGADHYNENKVFADTLSRAPTNAMQSSFEHSPSQGWQGVGAASSFGSLYFSLDRSRAHGVSQADLISQNFGKTVAAGRDIRQGDDYTRREGEDQSKVNARGEAVQTVAGRSLSGQAGLNNQDTFGAQLTVGDGLTSQTAGTLGLKGEISAATPGPLKVGGGLGGGIQGQVTSQDTRGTNESIGAQSTAVGGFNIISKSDVTHTASQRNDQSVSRSDQTGVGEAGGITDTASAQATEATQFVDSRSETSTDGTRANVGTGSVNGIAVANNIAKDPELFDKFMRVISEAGVMGEVEHMYTKNYDKLYQSLGDNRDARMAFAGMYVLQGMGGFLGGKTEEQLNALNAIGDDFLEAVTFGSGVDFHSKVDNGELLLLEQNGRPPDERMQELALKVGTNIGVVKDTLANQESPLGMMDVFRSQVAGMGAASEEVMGNQVHSVFSAGRKNLDERIEALTDSRNWAERMREDGVWKGITDTLGFTDDEKGQQDALAYIYRSDRSNEGVEATFANRMERLEQATHGQGRDDVKEYMALEQLRIGAAGIGLLDDARYFEGRMLEMHARNPALAGEEGETIRELARNALTAKGFSERLQLAEAVLSYGDLKSKTEAQLGMEIADDGSKNGPSITLGGASYSGALSYTEQDIDRGARTLIGEAGNQGVEGQQAVANVLRNRIEDDRWGDSLMTVAIPGQFSALNSPENGGNALAHQTGPGDPRYEQARAIMVAVMDGQAGDITGGATHYYSPEAMDDQLRRGIPNSSWQQWWPVEVAAHGGQPTTIGGHIFAGKKQLRDDLDS</sequence>
<keyword evidence="2" id="KW-0472">Membrane</keyword>
<evidence type="ECO:0000313" key="6">
    <source>
        <dbReference type="Proteomes" id="UP000249185"/>
    </source>
</evidence>
<dbReference type="Pfam" id="PF07916">
    <property type="entry name" value="TraG_N"/>
    <property type="match status" value="1"/>
</dbReference>
<feature type="transmembrane region" description="Helical" evidence="2">
    <location>
        <begin position="416"/>
        <end position="437"/>
    </location>
</feature>
<evidence type="ECO:0000313" key="5">
    <source>
        <dbReference type="EMBL" id="PZQ48833.1"/>
    </source>
</evidence>
<dbReference type="InterPro" id="IPR011105">
    <property type="entry name" value="Cell_wall_hydrolase_SleB"/>
</dbReference>
<organism evidence="5 6">
    <name type="scientific">Rhodovulum sulfidophilum</name>
    <name type="common">Rhodobacter sulfidophilus</name>
    <dbReference type="NCBI Taxonomy" id="35806"/>
    <lineage>
        <taxon>Bacteria</taxon>
        <taxon>Pseudomonadati</taxon>
        <taxon>Pseudomonadota</taxon>
        <taxon>Alphaproteobacteria</taxon>
        <taxon>Rhodobacterales</taxon>
        <taxon>Paracoccaceae</taxon>
        <taxon>Rhodovulum</taxon>
    </lineage>
</organism>
<evidence type="ECO:0000256" key="1">
    <source>
        <dbReference type="SAM" id="MobiDB-lite"/>
    </source>
</evidence>
<evidence type="ECO:0000259" key="3">
    <source>
        <dbReference type="Pfam" id="PF07486"/>
    </source>
</evidence>
<feature type="domain" description="Cell wall hydrolase SleB" evidence="3">
    <location>
        <begin position="1100"/>
        <end position="1225"/>
    </location>
</feature>
<dbReference type="Proteomes" id="UP000249185">
    <property type="component" value="Unassembled WGS sequence"/>
</dbReference>
<dbReference type="EMBL" id="QFPW01000010">
    <property type="protein sequence ID" value="PZQ48833.1"/>
    <property type="molecule type" value="Genomic_DNA"/>
</dbReference>
<dbReference type="Pfam" id="PF07486">
    <property type="entry name" value="Hydrolase_2"/>
    <property type="match status" value="1"/>
</dbReference>
<dbReference type="Gene3D" id="1.10.10.2520">
    <property type="entry name" value="Cell wall hydrolase SleB, domain 1"/>
    <property type="match status" value="1"/>
</dbReference>
<proteinExistence type="predicted"/>
<accession>A0A2W5Q253</accession>
<dbReference type="InterPro" id="IPR012931">
    <property type="entry name" value="TraG_N_Proteobacteria"/>
</dbReference>
<feature type="transmembrane region" description="Helical" evidence="2">
    <location>
        <begin position="362"/>
        <end position="383"/>
    </location>
</feature>
<comment type="caution">
    <text evidence="5">The sequence shown here is derived from an EMBL/GenBank/DDBJ whole genome shotgun (WGS) entry which is preliminary data.</text>
</comment>
<reference evidence="5 6" key="1">
    <citation type="submission" date="2017-08" db="EMBL/GenBank/DDBJ databases">
        <title>Infants hospitalized years apart are colonized by the same room-sourced microbial strains.</title>
        <authorList>
            <person name="Brooks B."/>
            <person name="Olm M.R."/>
            <person name="Firek B.A."/>
            <person name="Baker R."/>
            <person name="Thomas B.C."/>
            <person name="Morowitz M.J."/>
            <person name="Banfield J.F."/>
        </authorList>
    </citation>
    <scope>NUCLEOTIDE SEQUENCE [LARGE SCALE GENOMIC DNA]</scope>
    <source>
        <strain evidence="5">S2_005_002_R2_34</strain>
    </source>
</reference>
<dbReference type="InterPro" id="IPR042047">
    <property type="entry name" value="SleB_dom1"/>
</dbReference>
<feature type="compositionally biased region" description="Polar residues" evidence="1">
    <location>
        <begin position="673"/>
        <end position="703"/>
    </location>
</feature>
<keyword evidence="2" id="KW-1133">Transmembrane helix</keyword>
<feature type="region of interest" description="Disordered" evidence="1">
    <location>
        <begin position="646"/>
        <end position="703"/>
    </location>
</feature>
<name>A0A2W5Q253_RHOSU</name>
<dbReference type="AlphaFoldDB" id="A0A2W5Q253"/>
<dbReference type="GO" id="GO:0016787">
    <property type="term" value="F:hydrolase activity"/>
    <property type="evidence" value="ECO:0007669"/>
    <property type="project" value="InterPro"/>
</dbReference>
<gene>
    <name evidence="5" type="ORF">DI556_13540</name>
</gene>
<feature type="transmembrane region" description="Helical" evidence="2">
    <location>
        <begin position="56"/>
        <end position="74"/>
    </location>
</feature>
<evidence type="ECO:0000259" key="4">
    <source>
        <dbReference type="Pfam" id="PF07916"/>
    </source>
</evidence>
<feature type="compositionally biased region" description="Polar residues" evidence="1">
    <location>
        <begin position="646"/>
        <end position="663"/>
    </location>
</feature>
<feature type="transmembrane region" description="Helical" evidence="2">
    <location>
        <begin position="30"/>
        <end position="50"/>
    </location>
</feature>
<feature type="domain" description="TraG N-terminal Proteobacteria" evidence="4">
    <location>
        <begin position="6"/>
        <end position="450"/>
    </location>
</feature>
<feature type="transmembrane region" description="Helical" evidence="2">
    <location>
        <begin position="336"/>
        <end position="356"/>
    </location>
</feature>